<proteinExistence type="inferred from homology"/>
<dbReference type="eggNOG" id="COG2182">
    <property type="taxonomic scope" value="Bacteria"/>
</dbReference>
<dbReference type="Proteomes" id="UP000050398">
    <property type="component" value="Unassembled WGS sequence"/>
</dbReference>
<name>A0A0P6VZE2_9BACI</name>
<keyword evidence="4" id="KW-0812">Transmembrane</keyword>
<accession>A0A0P6VZE2</accession>
<dbReference type="OrthoDB" id="9782846at2"/>
<dbReference type="SUPFAM" id="SSF53850">
    <property type="entry name" value="Periplasmic binding protein-like II"/>
    <property type="match status" value="1"/>
</dbReference>
<dbReference type="Gene3D" id="3.40.190.10">
    <property type="entry name" value="Periplasmic binding protein-like II"/>
    <property type="match status" value="1"/>
</dbReference>
<evidence type="ECO:0000256" key="1">
    <source>
        <dbReference type="ARBA" id="ARBA00008520"/>
    </source>
</evidence>
<keyword evidence="4" id="KW-1133">Transmembrane helix</keyword>
<evidence type="ECO:0000313" key="5">
    <source>
        <dbReference type="EMBL" id="KPL58335.1"/>
    </source>
</evidence>
<dbReference type="EMBL" id="LIXZ01000016">
    <property type="protein sequence ID" value="KPL58335.1"/>
    <property type="molecule type" value="Genomic_DNA"/>
</dbReference>
<dbReference type="PATRIC" id="fig|218284.4.peg.1630"/>
<organism evidence="5 6">
    <name type="scientific">Rossellomorea vietnamensis</name>
    <dbReference type="NCBI Taxonomy" id="218284"/>
    <lineage>
        <taxon>Bacteria</taxon>
        <taxon>Bacillati</taxon>
        <taxon>Bacillota</taxon>
        <taxon>Bacilli</taxon>
        <taxon>Bacillales</taxon>
        <taxon>Bacillaceae</taxon>
        <taxon>Rossellomorea</taxon>
    </lineage>
</organism>
<evidence type="ECO:0000256" key="2">
    <source>
        <dbReference type="ARBA" id="ARBA00022448"/>
    </source>
</evidence>
<keyword evidence="4" id="KW-0472">Membrane</keyword>
<gene>
    <name evidence="5" type="ORF">AM506_17080</name>
</gene>
<dbReference type="AlphaFoldDB" id="A0A0P6VZE2"/>
<evidence type="ECO:0000256" key="4">
    <source>
        <dbReference type="SAM" id="Phobius"/>
    </source>
</evidence>
<dbReference type="GO" id="GO:1901982">
    <property type="term" value="F:maltose binding"/>
    <property type="evidence" value="ECO:0007669"/>
    <property type="project" value="TreeGrafter"/>
</dbReference>
<dbReference type="PANTHER" id="PTHR30061">
    <property type="entry name" value="MALTOSE-BINDING PERIPLASMIC PROTEIN"/>
    <property type="match status" value="1"/>
</dbReference>
<dbReference type="GO" id="GO:0015768">
    <property type="term" value="P:maltose transport"/>
    <property type="evidence" value="ECO:0007669"/>
    <property type="project" value="TreeGrafter"/>
</dbReference>
<evidence type="ECO:0000256" key="3">
    <source>
        <dbReference type="ARBA" id="ARBA00022729"/>
    </source>
</evidence>
<protein>
    <submittedName>
        <fullName evidence="5">ABC transporter substrate-binding protein</fullName>
    </submittedName>
</protein>
<dbReference type="InterPro" id="IPR006059">
    <property type="entry name" value="SBP"/>
</dbReference>
<dbReference type="Pfam" id="PF01547">
    <property type="entry name" value="SBP_bac_1"/>
    <property type="match status" value="1"/>
</dbReference>
<dbReference type="RefSeq" id="WP_060673694.1">
    <property type="nucleotide sequence ID" value="NZ_LIXZ01000016.1"/>
</dbReference>
<dbReference type="PANTHER" id="PTHR30061:SF50">
    <property type="entry name" value="MALTOSE_MALTODEXTRIN-BINDING PERIPLASMIC PROTEIN"/>
    <property type="match status" value="1"/>
</dbReference>
<comment type="caution">
    <text evidence="5">The sequence shown here is derived from an EMBL/GenBank/DDBJ whole genome shotgun (WGS) entry which is preliminary data.</text>
</comment>
<evidence type="ECO:0000313" key="6">
    <source>
        <dbReference type="Proteomes" id="UP000050398"/>
    </source>
</evidence>
<feature type="transmembrane region" description="Helical" evidence="4">
    <location>
        <begin position="6"/>
        <end position="27"/>
    </location>
</feature>
<keyword evidence="3" id="KW-0732">Signal</keyword>
<reference evidence="5 6" key="1">
    <citation type="submission" date="2015-08" db="EMBL/GenBank/DDBJ databases">
        <title>Draft Genome Sequence of Bacillus vietnamensis UCD-SED5.</title>
        <authorList>
            <person name="Lee R.D."/>
            <person name="Jospin G."/>
            <person name="Lang J.M."/>
            <person name="Coil D.A."/>
            <person name="Eisen J.A."/>
        </authorList>
    </citation>
    <scope>NUCLEOTIDE SEQUENCE [LARGE SCALE GENOMIC DNA]</scope>
    <source>
        <strain evidence="5 6">UCD-SED5</strain>
    </source>
</reference>
<dbReference type="GO" id="GO:0042956">
    <property type="term" value="P:maltodextrin transmembrane transport"/>
    <property type="evidence" value="ECO:0007669"/>
    <property type="project" value="TreeGrafter"/>
</dbReference>
<sequence>MKYKLAVIYVLAAVLMLTAGIYSLFYFTSFQESSREKEGGKLDEQAKVHLTFWRNGGTKLENQAYEELVADFNHEHPMIEVEMIPVPYGDYELKLRTEMAAGDPPDILTIDTPTLALYASAGGLMSLDDYMKEEGHIEDLASPTLKGITYKDEIYLSPIAESSVALFYNVHLFEQAGVPLPSKNPHDPMTWDEVLEAAKKISALSPDITGIDPAQGFPDGESPSYFKMPILWQFGGDVLDPDNRTASGYLNSPASLKALQFYQDLYQKYQVAKVELPEEALESDKLGMTVLGSWMVESLSVMNPDFRLGEDFGITALPKESEQAVPNGGWSLGISSKTDYPDEAWEFVRYVTSFEGAKKYVEITGDVPARYSVADAFPELNEYPKNIFVEQAQKYSRNRPITPAYPVVSEAVKTLFEDVGIGGKDVKTSADEAVRKINEELKDLE</sequence>
<comment type="similarity">
    <text evidence="1">Belongs to the bacterial solute-binding protein 1 family.</text>
</comment>
<dbReference type="CDD" id="cd13585">
    <property type="entry name" value="PBP2_TMBP_like"/>
    <property type="match status" value="1"/>
</dbReference>
<keyword evidence="2" id="KW-0813">Transport</keyword>
<dbReference type="GO" id="GO:0055052">
    <property type="term" value="C:ATP-binding cassette (ABC) transporter complex, substrate-binding subunit-containing"/>
    <property type="evidence" value="ECO:0007669"/>
    <property type="project" value="TreeGrafter"/>
</dbReference>